<organism evidence="1 2">
    <name type="scientific">Antarcticirhabdus aurantiaca</name>
    <dbReference type="NCBI Taxonomy" id="2606717"/>
    <lineage>
        <taxon>Bacteria</taxon>
        <taxon>Pseudomonadati</taxon>
        <taxon>Pseudomonadota</taxon>
        <taxon>Alphaproteobacteria</taxon>
        <taxon>Hyphomicrobiales</taxon>
        <taxon>Aurantimonadaceae</taxon>
        <taxon>Antarcticirhabdus</taxon>
    </lineage>
</organism>
<keyword evidence="2" id="KW-1185">Reference proteome</keyword>
<dbReference type="Proteomes" id="UP001163223">
    <property type="component" value="Chromosome"/>
</dbReference>
<gene>
    <name evidence="1" type="ORF">OXU80_24660</name>
</gene>
<evidence type="ECO:0000313" key="2">
    <source>
        <dbReference type="Proteomes" id="UP001163223"/>
    </source>
</evidence>
<proteinExistence type="predicted"/>
<keyword evidence="1" id="KW-0808">Transferase</keyword>
<dbReference type="EMBL" id="CP113520">
    <property type="protein sequence ID" value="WAJ27985.1"/>
    <property type="molecule type" value="Genomic_DNA"/>
</dbReference>
<keyword evidence="1" id="KW-0418">Kinase</keyword>
<name>A0ACD4NM45_9HYPH</name>
<protein>
    <submittedName>
        <fullName evidence="1">AarF/ABC1/UbiB kinase family protein</fullName>
    </submittedName>
</protein>
<sequence length="443" mass="48503">MPNDSRFDRGRPVPSGRLSRLAAIGGLAGSVAGNVLRDGAGRLARGERPRLSDLVLTPRNVTKATDQLARMRGAAMKLGQLLSMDAGELLPPELSEIMARLRADAEPMPRAQLEQVLSRELGADWRSRFEYVSHRPIAAASIGQVHRALTTDGRDVAIKVQYPGIARSIDSDVDNVAAVLRMSGLIPRHLDVSPLLDAAKAQLREEADYGREAEHLTRFGELVAGDERFVVPSLQADLSTRHVLAMSFVDSDPIETAVQMSQGERDRIAAALIDLSLRELFDFRLVQTDPNPANYRIEKETGRIALLDFGATRSFDEALVSRCRDLLRAAKTADRALASEAIVALGLSGPSVPPERHARILDLFAIASAFLRREGPADFANDAALVELRDEALRLSEDRNVYLVPPADPLFLQRKYAGLYLLALRLRARVDLASLLDRHLAAA</sequence>
<reference evidence="1" key="1">
    <citation type="submission" date="2022-11" db="EMBL/GenBank/DDBJ databases">
        <title>beta-Carotene-producing bacterium, Jeongeuplla avenae sp. nov., alleviates the salt stress of Arabidopsis seedlings.</title>
        <authorList>
            <person name="Jiang L."/>
            <person name="Lee J."/>
        </authorList>
    </citation>
    <scope>NUCLEOTIDE SEQUENCE</scope>
    <source>
        <strain evidence="1">DY_R2A_6</strain>
    </source>
</reference>
<accession>A0ACD4NM45</accession>
<evidence type="ECO:0000313" key="1">
    <source>
        <dbReference type="EMBL" id="WAJ27985.1"/>
    </source>
</evidence>